<dbReference type="EMBL" id="JASAOG010000009">
    <property type="protein sequence ID" value="KAK0067081.1"/>
    <property type="molecule type" value="Genomic_DNA"/>
</dbReference>
<reference evidence="2" key="1">
    <citation type="journal article" date="2023" name="PLoS Negl. Trop. Dis.">
        <title>A genome sequence for Biomphalaria pfeifferi, the major vector snail for the human-infecting parasite Schistosoma mansoni.</title>
        <authorList>
            <person name="Bu L."/>
            <person name="Lu L."/>
            <person name="Laidemitt M.R."/>
            <person name="Zhang S.M."/>
            <person name="Mutuku M."/>
            <person name="Mkoji G."/>
            <person name="Steinauer M."/>
            <person name="Loker E.S."/>
        </authorList>
    </citation>
    <scope>NUCLEOTIDE SEQUENCE</scope>
    <source>
        <strain evidence="2">KasaAsao</strain>
    </source>
</reference>
<feature type="non-terminal residue" evidence="2">
    <location>
        <position position="1"/>
    </location>
</feature>
<organism evidence="2 3">
    <name type="scientific">Biomphalaria pfeifferi</name>
    <name type="common">Bloodfluke planorb</name>
    <name type="synonym">Freshwater snail</name>
    <dbReference type="NCBI Taxonomy" id="112525"/>
    <lineage>
        <taxon>Eukaryota</taxon>
        <taxon>Metazoa</taxon>
        <taxon>Spiralia</taxon>
        <taxon>Lophotrochozoa</taxon>
        <taxon>Mollusca</taxon>
        <taxon>Gastropoda</taxon>
        <taxon>Heterobranchia</taxon>
        <taxon>Euthyneura</taxon>
        <taxon>Panpulmonata</taxon>
        <taxon>Hygrophila</taxon>
        <taxon>Lymnaeoidea</taxon>
        <taxon>Planorbidae</taxon>
        <taxon>Biomphalaria</taxon>
    </lineage>
</organism>
<name>A0AAD8C648_BIOPF</name>
<protein>
    <submittedName>
        <fullName evidence="2">70 kDa neurofilament protein</fullName>
    </submittedName>
</protein>
<evidence type="ECO:0000313" key="3">
    <source>
        <dbReference type="Proteomes" id="UP001233172"/>
    </source>
</evidence>
<keyword evidence="1" id="KW-0175">Coiled coil</keyword>
<dbReference type="AlphaFoldDB" id="A0AAD8C648"/>
<comment type="caution">
    <text evidence="2">The sequence shown here is derived from an EMBL/GenBank/DDBJ whole genome shotgun (WGS) entry which is preliminary data.</text>
</comment>
<reference evidence="2" key="2">
    <citation type="submission" date="2023-04" db="EMBL/GenBank/DDBJ databases">
        <authorList>
            <person name="Bu L."/>
            <person name="Lu L."/>
            <person name="Laidemitt M.R."/>
            <person name="Zhang S.M."/>
            <person name="Mutuku M."/>
            <person name="Mkoji G."/>
            <person name="Steinauer M."/>
            <person name="Loker E.S."/>
        </authorList>
    </citation>
    <scope>NUCLEOTIDE SEQUENCE</scope>
    <source>
        <strain evidence="2">KasaAsao</strain>
        <tissue evidence="2">Whole Snail</tissue>
    </source>
</reference>
<proteinExistence type="predicted"/>
<sequence>IESLRTELESFKEEWSLAKKERDKFKEECINLQAKFDQLEVKQIDVLIEELKVHLQARTTLENEIQEYRDMLSTIEK</sequence>
<evidence type="ECO:0000256" key="1">
    <source>
        <dbReference type="SAM" id="Coils"/>
    </source>
</evidence>
<gene>
    <name evidence="2" type="ORF">Bpfe_003816</name>
</gene>
<feature type="non-terminal residue" evidence="2">
    <location>
        <position position="77"/>
    </location>
</feature>
<dbReference type="Proteomes" id="UP001233172">
    <property type="component" value="Unassembled WGS sequence"/>
</dbReference>
<feature type="coiled-coil region" evidence="1">
    <location>
        <begin position="1"/>
        <end position="71"/>
    </location>
</feature>
<evidence type="ECO:0000313" key="2">
    <source>
        <dbReference type="EMBL" id="KAK0067081.1"/>
    </source>
</evidence>
<keyword evidence="3" id="KW-1185">Reference proteome</keyword>
<accession>A0AAD8C648</accession>